<dbReference type="SMART" id="SM00398">
    <property type="entry name" value="HMG"/>
    <property type="match status" value="1"/>
</dbReference>
<feature type="region of interest" description="Disordered" evidence="3">
    <location>
        <begin position="494"/>
        <end position="603"/>
    </location>
</feature>
<feature type="region of interest" description="Disordered" evidence="3">
    <location>
        <begin position="1"/>
        <end position="21"/>
    </location>
</feature>
<feature type="compositionally biased region" description="Pro residues" evidence="3">
    <location>
        <begin position="590"/>
        <end position="600"/>
    </location>
</feature>
<feature type="non-terminal residue" evidence="5">
    <location>
        <position position="867"/>
    </location>
</feature>
<feature type="compositionally biased region" description="Polar residues" evidence="3">
    <location>
        <begin position="848"/>
        <end position="867"/>
    </location>
</feature>
<reference evidence="5 6" key="1">
    <citation type="submission" date="2015-03" db="EMBL/GenBank/DDBJ databases">
        <title>Draft genome of the nematode, Opisthorchis viverrini.</title>
        <authorList>
            <person name="Mitreva M."/>
        </authorList>
    </citation>
    <scope>NUCLEOTIDE SEQUENCE [LARGE SCALE GENOMIC DNA]</scope>
    <source>
        <strain evidence="5">Khon Kaen</strain>
    </source>
</reference>
<feature type="region of interest" description="Disordered" evidence="3">
    <location>
        <begin position="341"/>
        <end position="426"/>
    </location>
</feature>
<feature type="compositionally biased region" description="Basic and acidic residues" evidence="3">
    <location>
        <begin position="1"/>
        <end position="17"/>
    </location>
</feature>
<evidence type="ECO:0000256" key="1">
    <source>
        <dbReference type="PROSITE-ProRule" id="PRU00267"/>
    </source>
</evidence>
<dbReference type="GO" id="GO:0031492">
    <property type="term" value="F:nucleosomal DNA binding"/>
    <property type="evidence" value="ECO:0007669"/>
    <property type="project" value="TreeGrafter"/>
</dbReference>
<accession>A0A1S8WTL1</accession>
<sequence length="867" mass="94512">MTSKGEGRTPKPPKPPEKPLMPYMRYSRKVWEQVKNSNPHLKLWEVGKIIGQMWRELPDDEKNMYVEEYDAEKTQYTEALRQYHSSPAYQAWLLAKERGLFLPVPYFINSPFRSAEKLSEEQDQERKQSTMRSRDRVMDPTQTDLRESYILEDNEEDAEDQYTAKHVAAARFQRNHRLMQEILSDARLPDPGQLITQSRLNTLRSQVEQLKNHKRNLCQEIEGCELRHRAKLERIQEDSDKFIADYEKLTASRPMITESQFADMIVKAKSDLQREEEERLSRYLAEVEMRRRKQQQRQQREAELAAEAERRPPLSTSTDLPPRGPPTMAQQQMVANLAVPRAASPMQQKKHLSSASSSSSGSSTSSTSSKRKKSDTTVPNKERKLDNGAGGNVTGERRGLPEESSEHPRLNDMTCGPASVGDYSSNSGVQAVSRQTIPQYAQPPPQQAAAPPSSSAAGHPSNVVGQPPFGYEQHNVPPSSVPMSVASGYYHHPVVQSAGHPGGGFPPHAPRPQFGHGGYVPGQYSPGSHQPTPEHAPPPMYVQHVPQQQSSAHMSHQGAPLVGSPPHTAARPPHGHPGAAVSWHQGYPPQYGPPRYPGPGGPVGYPGHPGRHIPTTGAYVLPPHPGMHHPAQHHQPAPNAPPQPGAVPGPETGPMGQQQQQQQIPAPPPYQQQANVPPGYWGSPHQVAPPEYGVPPGHPMHPYMSAPHSEGSGMAHPPSSMESIPPGSSVPTMMHPEASPGHMPVQQSHHSTVYYPGYPHPSMPAGAPYGPSGNMPPGGFYAAPPQHQGGQYQPTLPPQPHGTQVHQPHGHPHPQPPPTSATPGARANTPLPNPDSGPTSADGGVSMPISSTVSSPVASIGNQGPPP</sequence>
<keyword evidence="2" id="KW-0175">Coiled coil</keyword>
<evidence type="ECO:0000313" key="5">
    <source>
        <dbReference type="EMBL" id="OON17852.1"/>
    </source>
</evidence>
<dbReference type="SUPFAM" id="SSF47095">
    <property type="entry name" value="HMG-box"/>
    <property type="match status" value="1"/>
</dbReference>
<feature type="region of interest" description="Disordered" evidence="3">
    <location>
        <begin position="441"/>
        <end position="477"/>
    </location>
</feature>
<feature type="compositionally biased region" description="Basic and acidic residues" evidence="3">
    <location>
        <begin position="395"/>
        <end position="410"/>
    </location>
</feature>
<protein>
    <submittedName>
        <fullName evidence="5">HMG box</fullName>
    </submittedName>
</protein>
<evidence type="ECO:0000259" key="4">
    <source>
        <dbReference type="PROSITE" id="PS50118"/>
    </source>
</evidence>
<feature type="compositionally biased region" description="Low complexity" evidence="3">
    <location>
        <begin position="565"/>
        <end position="580"/>
    </location>
</feature>
<feature type="region of interest" description="Disordered" evidence="3">
    <location>
        <begin position="115"/>
        <end position="139"/>
    </location>
</feature>
<feature type="compositionally biased region" description="Low complexity" evidence="3">
    <location>
        <begin position="447"/>
        <end position="457"/>
    </location>
</feature>
<feature type="region of interest" description="Disordered" evidence="3">
    <location>
        <begin position="617"/>
        <end position="867"/>
    </location>
</feature>
<dbReference type="GO" id="GO:0016922">
    <property type="term" value="F:nuclear receptor binding"/>
    <property type="evidence" value="ECO:0007669"/>
    <property type="project" value="TreeGrafter"/>
</dbReference>
<feature type="compositionally biased region" description="Polar residues" evidence="3">
    <location>
        <begin position="545"/>
        <end position="554"/>
    </location>
</feature>
<feature type="coiled-coil region" evidence="2">
    <location>
        <begin position="200"/>
        <end position="227"/>
    </location>
</feature>
<evidence type="ECO:0000313" key="6">
    <source>
        <dbReference type="Proteomes" id="UP000243686"/>
    </source>
</evidence>
<dbReference type="PANTHER" id="PTHR46232">
    <property type="entry name" value="SMARCE1 REGULATOR OF CHROMATIN"/>
    <property type="match status" value="1"/>
</dbReference>
<keyword evidence="1" id="KW-0539">Nucleus</keyword>
<keyword evidence="6" id="KW-1185">Reference proteome</keyword>
<dbReference type="PANTHER" id="PTHR46232:SF1">
    <property type="entry name" value="SWI_SNF-RELATED MATRIX-ASSOCIATED ACTIN-DEPENDENT REGULATOR OF CHROMATIN SUBFAMILY E MEMBER 1"/>
    <property type="match status" value="1"/>
</dbReference>
<name>A0A1S8WTL1_OPIVI</name>
<organism evidence="5 6">
    <name type="scientific">Opisthorchis viverrini</name>
    <name type="common">Southeast Asian liver fluke</name>
    <dbReference type="NCBI Taxonomy" id="6198"/>
    <lineage>
        <taxon>Eukaryota</taxon>
        <taxon>Metazoa</taxon>
        <taxon>Spiralia</taxon>
        <taxon>Lophotrochozoa</taxon>
        <taxon>Platyhelminthes</taxon>
        <taxon>Trematoda</taxon>
        <taxon>Digenea</taxon>
        <taxon>Opisthorchiida</taxon>
        <taxon>Opisthorchiata</taxon>
        <taxon>Opisthorchiidae</taxon>
        <taxon>Opisthorchis</taxon>
    </lineage>
</organism>
<proteinExistence type="predicted"/>
<feature type="region of interest" description="Disordered" evidence="3">
    <location>
        <begin position="294"/>
        <end position="328"/>
    </location>
</feature>
<keyword evidence="1" id="KW-0238">DNA-binding</keyword>
<feature type="compositionally biased region" description="Pro residues" evidence="3">
    <location>
        <begin position="638"/>
        <end position="647"/>
    </location>
</feature>
<dbReference type="Pfam" id="PF00505">
    <property type="entry name" value="HMG_box"/>
    <property type="match status" value="1"/>
</dbReference>
<dbReference type="PROSITE" id="PS50118">
    <property type="entry name" value="HMG_BOX_2"/>
    <property type="match status" value="1"/>
</dbReference>
<dbReference type="InterPro" id="IPR009071">
    <property type="entry name" value="HMG_box_dom"/>
</dbReference>
<feature type="compositionally biased region" description="Basic and acidic residues" evidence="3">
    <location>
        <begin position="298"/>
        <end position="312"/>
    </location>
</feature>
<gene>
    <name evidence="5" type="ORF">X801_06305</name>
</gene>
<dbReference type="GO" id="GO:0016514">
    <property type="term" value="C:SWI/SNF complex"/>
    <property type="evidence" value="ECO:0007669"/>
    <property type="project" value="TreeGrafter"/>
</dbReference>
<feature type="compositionally biased region" description="Low complexity" evidence="3">
    <location>
        <begin position="353"/>
        <end position="368"/>
    </location>
</feature>
<dbReference type="InterPro" id="IPR036910">
    <property type="entry name" value="HMG_box_dom_sf"/>
</dbReference>
<feature type="DNA-binding region" description="HMG box" evidence="1">
    <location>
        <begin position="16"/>
        <end position="84"/>
    </location>
</feature>
<feature type="domain" description="HMG box" evidence="4">
    <location>
        <begin position="16"/>
        <end position="84"/>
    </location>
</feature>
<dbReference type="GO" id="GO:0045892">
    <property type="term" value="P:negative regulation of DNA-templated transcription"/>
    <property type="evidence" value="ECO:0007669"/>
    <property type="project" value="TreeGrafter"/>
</dbReference>
<dbReference type="AlphaFoldDB" id="A0A1S8WTL1"/>
<evidence type="ECO:0000256" key="2">
    <source>
        <dbReference type="SAM" id="Coils"/>
    </source>
</evidence>
<dbReference type="CDD" id="cd21983">
    <property type="entry name" value="HMG-box_SMARCE1"/>
    <property type="match status" value="1"/>
</dbReference>
<evidence type="ECO:0000256" key="3">
    <source>
        <dbReference type="SAM" id="MobiDB-lite"/>
    </source>
</evidence>
<dbReference type="EMBL" id="KV894809">
    <property type="protein sequence ID" value="OON17852.1"/>
    <property type="molecule type" value="Genomic_DNA"/>
</dbReference>
<dbReference type="Proteomes" id="UP000243686">
    <property type="component" value="Unassembled WGS sequence"/>
</dbReference>
<feature type="compositionally biased region" description="Low complexity" evidence="3">
    <location>
        <begin position="648"/>
        <end position="664"/>
    </location>
</feature>
<dbReference type="Gene3D" id="1.10.30.10">
    <property type="entry name" value="High mobility group box domain"/>
    <property type="match status" value="1"/>
</dbReference>